<evidence type="ECO:0000259" key="2">
    <source>
        <dbReference type="Pfam" id="PF14529"/>
    </source>
</evidence>
<dbReference type="Pfam" id="PF14529">
    <property type="entry name" value="Exo_endo_phos_2"/>
    <property type="match status" value="1"/>
</dbReference>
<gene>
    <name evidence="3" type="ORF">GWK47_002612</name>
</gene>
<evidence type="ECO:0000313" key="3">
    <source>
        <dbReference type="EMBL" id="KAG0710010.1"/>
    </source>
</evidence>
<dbReference type="EMBL" id="JACEEZ010024594">
    <property type="protein sequence ID" value="KAG0710010.1"/>
    <property type="molecule type" value="Genomic_DNA"/>
</dbReference>
<keyword evidence="1" id="KW-0175">Coiled coil</keyword>
<dbReference type="SUPFAM" id="SSF56219">
    <property type="entry name" value="DNase I-like"/>
    <property type="match status" value="1"/>
</dbReference>
<dbReference type="InterPro" id="IPR036691">
    <property type="entry name" value="Endo/exonu/phosph_ase_sf"/>
</dbReference>
<dbReference type="Proteomes" id="UP000770661">
    <property type="component" value="Unassembled WGS sequence"/>
</dbReference>
<evidence type="ECO:0000256" key="1">
    <source>
        <dbReference type="SAM" id="Coils"/>
    </source>
</evidence>
<comment type="caution">
    <text evidence="3">The sequence shown here is derived from an EMBL/GenBank/DDBJ whole genome shotgun (WGS) entry which is preliminary data.</text>
</comment>
<reference evidence="3" key="1">
    <citation type="submission" date="2020-07" db="EMBL/GenBank/DDBJ databases">
        <title>The High-quality genome of the commercially important snow crab, Chionoecetes opilio.</title>
        <authorList>
            <person name="Jeong J.-H."/>
            <person name="Ryu S."/>
        </authorList>
    </citation>
    <scope>NUCLEOTIDE SEQUENCE</scope>
    <source>
        <strain evidence="3">MADBK_172401_WGS</strain>
        <tissue evidence="3">Digestive gland</tissue>
    </source>
</reference>
<evidence type="ECO:0000313" key="4">
    <source>
        <dbReference type="Proteomes" id="UP000770661"/>
    </source>
</evidence>
<organism evidence="3 4">
    <name type="scientific">Chionoecetes opilio</name>
    <name type="common">Atlantic snow crab</name>
    <name type="synonym">Cancer opilio</name>
    <dbReference type="NCBI Taxonomy" id="41210"/>
    <lineage>
        <taxon>Eukaryota</taxon>
        <taxon>Metazoa</taxon>
        <taxon>Ecdysozoa</taxon>
        <taxon>Arthropoda</taxon>
        <taxon>Crustacea</taxon>
        <taxon>Multicrustacea</taxon>
        <taxon>Malacostraca</taxon>
        <taxon>Eumalacostraca</taxon>
        <taxon>Eucarida</taxon>
        <taxon>Decapoda</taxon>
        <taxon>Pleocyemata</taxon>
        <taxon>Brachyura</taxon>
        <taxon>Eubrachyura</taxon>
        <taxon>Majoidea</taxon>
        <taxon>Majidae</taxon>
        <taxon>Chionoecetes</taxon>
    </lineage>
</organism>
<dbReference type="Gene3D" id="3.60.10.10">
    <property type="entry name" value="Endonuclease/exonuclease/phosphatase"/>
    <property type="match status" value="1"/>
</dbReference>
<protein>
    <recommendedName>
        <fullName evidence="2">Endonuclease/exonuclease/phosphatase domain-containing protein</fullName>
    </recommendedName>
</protein>
<proteinExistence type="predicted"/>
<feature type="domain" description="Endonuclease/exonuclease/phosphatase" evidence="2">
    <location>
        <begin position="59"/>
        <end position="184"/>
    </location>
</feature>
<sequence length="386" mass="45229">MIGKGRSKQQKKGGGLGVLVRQEAGIDVEELDVGGCEMGEDIMAVRLEYKVPKGRERILVIVCYMTVEGTGARAENERKYRIVQRVVEQNRSENVIVMGDMNGHIGVLGEEVNGNGQLLLDFAEENELEILNVTLAEGRVTWSGRENESAIDFMLVNRKAREQVRSMWVDEERTIDIASDHNVMVIEYECLKEKRVNVKEEKNGRWKLRDADWDYFREVVSNEDWKLGENGLRAERGVDEMNERLLRKLNKVAEESIGRTRKRANGRTRKSWWNNEIDKARKERKQSNRKCRSLRKNRSNSEAERIEYERVWEEYKSKQKEVKCLVRKARVNEERKVIRELREKGEEGGREWYKFLRGEESKHTGNVEELVVNGRSLREKRKWSEL</sequence>
<dbReference type="GO" id="GO:0003824">
    <property type="term" value="F:catalytic activity"/>
    <property type="evidence" value="ECO:0007669"/>
    <property type="project" value="InterPro"/>
</dbReference>
<dbReference type="OrthoDB" id="7554032at2759"/>
<keyword evidence="4" id="KW-1185">Reference proteome</keyword>
<accession>A0A8J5CEC4</accession>
<dbReference type="InterPro" id="IPR005135">
    <property type="entry name" value="Endo/exonuclease/phosphatase"/>
</dbReference>
<feature type="coiled-coil region" evidence="1">
    <location>
        <begin position="277"/>
        <end position="304"/>
    </location>
</feature>
<name>A0A8J5CEC4_CHIOP</name>
<dbReference type="AlphaFoldDB" id="A0A8J5CEC4"/>